<dbReference type="PANTHER" id="PTHR33592">
    <property type="entry name" value="TRANSMEMBRANE PROTEIN"/>
    <property type="match status" value="1"/>
</dbReference>
<comment type="caution">
    <text evidence="3">The sequence shown here is derived from an EMBL/GenBank/DDBJ whole genome shotgun (WGS) entry which is preliminary data.</text>
</comment>
<protein>
    <submittedName>
        <fullName evidence="3">Uncharacterized protein</fullName>
    </submittedName>
</protein>
<evidence type="ECO:0000256" key="2">
    <source>
        <dbReference type="SAM" id="SignalP"/>
    </source>
</evidence>
<proteinExistence type="predicted"/>
<gene>
    <name evidence="3" type="ORF">QJS10_CPA06g01885</name>
</gene>
<evidence type="ECO:0000313" key="4">
    <source>
        <dbReference type="Proteomes" id="UP001180020"/>
    </source>
</evidence>
<evidence type="ECO:0000313" key="3">
    <source>
        <dbReference type="EMBL" id="KAK1313528.1"/>
    </source>
</evidence>
<organism evidence="3 4">
    <name type="scientific">Acorus calamus</name>
    <name type="common">Sweet flag</name>
    <dbReference type="NCBI Taxonomy" id="4465"/>
    <lineage>
        <taxon>Eukaryota</taxon>
        <taxon>Viridiplantae</taxon>
        <taxon>Streptophyta</taxon>
        <taxon>Embryophyta</taxon>
        <taxon>Tracheophyta</taxon>
        <taxon>Spermatophyta</taxon>
        <taxon>Magnoliopsida</taxon>
        <taxon>Liliopsida</taxon>
        <taxon>Acoraceae</taxon>
        <taxon>Acorus</taxon>
    </lineage>
</organism>
<keyword evidence="4" id="KW-1185">Reference proteome</keyword>
<reference evidence="3" key="1">
    <citation type="journal article" date="2023" name="Nat. Commun.">
        <title>Diploid and tetraploid genomes of Acorus and the evolution of monocots.</title>
        <authorList>
            <person name="Ma L."/>
            <person name="Liu K.W."/>
            <person name="Li Z."/>
            <person name="Hsiao Y.Y."/>
            <person name="Qi Y."/>
            <person name="Fu T."/>
            <person name="Tang G.D."/>
            <person name="Zhang D."/>
            <person name="Sun W.H."/>
            <person name="Liu D.K."/>
            <person name="Li Y."/>
            <person name="Chen G.Z."/>
            <person name="Liu X.D."/>
            <person name="Liao X.Y."/>
            <person name="Jiang Y.T."/>
            <person name="Yu X."/>
            <person name="Hao Y."/>
            <person name="Huang J."/>
            <person name="Zhao X.W."/>
            <person name="Ke S."/>
            <person name="Chen Y.Y."/>
            <person name="Wu W.L."/>
            <person name="Hsu J.L."/>
            <person name="Lin Y.F."/>
            <person name="Huang M.D."/>
            <person name="Li C.Y."/>
            <person name="Huang L."/>
            <person name="Wang Z.W."/>
            <person name="Zhao X."/>
            <person name="Zhong W.Y."/>
            <person name="Peng D.H."/>
            <person name="Ahmad S."/>
            <person name="Lan S."/>
            <person name="Zhang J.S."/>
            <person name="Tsai W.C."/>
            <person name="Van de Peer Y."/>
            <person name="Liu Z.J."/>
        </authorList>
    </citation>
    <scope>NUCLEOTIDE SEQUENCE</scope>
    <source>
        <strain evidence="3">CP</strain>
    </source>
</reference>
<dbReference type="Proteomes" id="UP001180020">
    <property type="component" value="Unassembled WGS sequence"/>
</dbReference>
<feature type="compositionally biased region" description="Polar residues" evidence="1">
    <location>
        <begin position="108"/>
        <end position="117"/>
    </location>
</feature>
<name>A0AAV9EJ18_ACOCL</name>
<dbReference type="AlphaFoldDB" id="A0AAV9EJ18"/>
<reference evidence="3" key="2">
    <citation type="submission" date="2023-06" db="EMBL/GenBank/DDBJ databases">
        <authorList>
            <person name="Ma L."/>
            <person name="Liu K.-W."/>
            <person name="Li Z."/>
            <person name="Hsiao Y.-Y."/>
            <person name="Qi Y."/>
            <person name="Fu T."/>
            <person name="Tang G."/>
            <person name="Zhang D."/>
            <person name="Sun W.-H."/>
            <person name="Liu D.-K."/>
            <person name="Li Y."/>
            <person name="Chen G.-Z."/>
            <person name="Liu X.-D."/>
            <person name="Liao X.-Y."/>
            <person name="Jiang Y.-T."/>
            <person name="Yu X."/>
            <person name="Hao Y."/>
            <person name="Huang J."/>
            <person name="Zhao X.-W."/>
            <person name="Ke S."/>
            <person name="Chen Y.-Y."/>
            <person name="Wu W.-L."/>
            <person name="Hsu J.-L."/>
            <person name="Lin Y.-F."/>
            <person name="Huang M.-D."/>
            <person name="Li C.-Y."/>
            <person name="Huang L."/>
            <person name="Wang Z.-W."/>
            <person name="Zhao X."/>
            <person name="Zhong W.-Y."/>
            <person name="Peng D.-H."/>
            <person name="Ahmad S."/>
            <person name="Lan S."/>
            <person name="Zhang J.-S."/>
            <person name="Tsai W.-C."/>
            <person name="Van De Peer Y."/>
            <person name="Liu Z.-J."/>
        </authorList>
    </citation>
    <scope>NUCLEOTIDE SEQUENCE</scope>
    <source>
        <strain evidence="3">CP</strain>
        <tissue evidence="3">Leaves</tissue>
    </source>
</reference>
<feature type="region of interest" description="Disordered" evidence="1">
    <location>
        <begin position="107"/>
        <end position="127"/>
    </location>
</feature>
<keyword evidence="2" id="KW-0732">Signal</keyword>
<evidence type="ECO:0000256" key="1">
    <source>
        <dbReference type="SAM" id="MobiDB-lite"/>
    </source>
</evidence>
<dbReference type="PANTHER" id="PTHR33592:SF3">
    <property type="entry name" value="TRANSMEMBRANE PROTEIN"/>
    <property type="match status" value="1"/>
</dbReference>
<feature type="signal peptide" evidence="2">
    <location>
        <begin position="1"/>
        <end position="27"/>
    </location>
</feature>
<accession>A0AAV9EJ18</accession>
<sequence>MGLLQRHMRAQLIVLLLLVSVVRPVPAIRPLEGWWALEQLGGGLMLEALPRGPVTPSGPSTCTNVPNRGVSVVRPVPAIRPLEGWWGLEQLGGGLMLEVLPRGPVTPSGPSTCTNVPNRGGASCPNN</sequence>
<dbReference type="EMBL" id="JAUJYO010000006">
    <property type="protein sequence ID" value="KAK1313528.1"/>
    <property type="molecule type" value="Genomic_DNA"/>
</dbReference>
<feature type="chain" id="PRO_5043676003" evidence="2">
    <location>
        <begin position="28"/>
        <end position="127"/>
    </location>
</feature>